<feature type="transmembrane region" description="Helical" evidence="6">
    <location>
        <begin position="163"/>
        <end position="182"/>
    </location>
</feature>
<dbReference type="GO" id="GO:0005886">
    <property type="term" value="C:plasma membrane"/>
    <property type="evidence" value="ECO:0007669"/>
    <property type="project" value="UniProtKB-SubCell"/>
</dbReference>
<dbReference type="RefSeq" id="WP_035690236.1">
    <property type="nucleotide sequence ID" value="NZ_JPRL01000005.1"/>
</dbReference>
<feature type="transmembrane region" description="Helical" evidence="6">
    <location>
        <begin position="208"/>
        <end position="234"/>
    </location>
</feature>
<sequence length="400" mass="44404">MLKLFKLICSGVGAAGATFLLQILLSHKLSLNDYGIYATANSSISMIGPFAGMGIGGLFLRKACIDHTHSQEYFSIALKCILINILIAFTASQFIFYNTGLNILQALCLSSYCLPIAFQYLVISQAQSLENFTTVSIAQIINPLLRVFVVLFLVVLIPSLTNTVILLCVANSVSFIIMLRLIDKKLSFRLIFLKQSKEFFFRFLKESFFYSFNGTINVIQIQFSIIMAMCLFGSNSAGLYSSAIILLTACYILPNITFGTYLLPKYHKLDNAVLKTISLKHGGLAFLGGIVFFIAISVLSGDVIKLIYPDSFKNSTQLLNILAISLPFRFYSTAIGAALLNERCIKYKVSASSISVVFQAMLMFFLQKIGETSISISFVISEVLTAILYTLIFLRYFKNK</sequence>
<feature type="transmembrane region" description="Helical" evidence="6">
    <location>
        <begin position="320"/>
        <end position="340"/>
    </location>
</feature>
<dbReference type="PANTHER" id="PTHR30250:SF11">
    <property type="entry name" value="O-ANTIGEN TRANSPORTER-RELATED"/>
    <property type="match status" value="1"/>
</dbReference>
<name>A0A085ZDD2_9FLAO</name>
<feature type="transmembrane region" description="Helical" evidence="6">
    <location>
        <begin position="73"/>
        <end position="97"/>
    </location>
</feature>
<dbReference type="Proteomes" id="UP000028715">
    <property type="component" value="Unassembled WGS sequence"/>
</dbReference>
<dbReference type="EMBL" id="JPRL01000005">
    <property type="protein sequence ID" value="KFF02446.1"/>
    <property type="molecule type" value="Genomic_DNA"/>
</dbReference>
<evidence type="ECO:0000313" key="7">
    <source>
        <dbReference type="EMBL" id="KFF02446.1"/>
    </source>
</evidence>
<reference evidence="7 8" key="1">
    <citation type="submission" date="2014-07" db="EMBL/GenBank/DDBJ databases">
        <title>Genome of Flavobacterium reichenbachii LMG 25512.</title>
        <authorList>
            <person name="Stropko S.J."/>
            <person name="Pipes S.E."/>
            <person name="Newman J.D."/>
        </authorList>
    </citation>
    <scope>NUCLEOTIDE SEQUENCE [LARGE SCALE GENOMIC DNA]</scope>
    <source>
        <strain evidence="7 8">LMG 25512</strain>
    </source>
</reference>
<feature type="transmembrane region" description="Helical" evidence="6">
    <location>
        <begin position="372"/>
        <end position="394"/>
    </location>
</feature>
<accession>A0A085ZDD2</accession>
<dbReference type="OrthoDB" id="1489730at2"/>
<keyword evidence="4 6" id="KW-1133">Transmembrane helix</keyword>
<evidence type="ECO:0000313" key="8">
    <source>
        <dbReference type="Proteomes" id="UP000028715"/>
    </source>
</evidence>
<evidence type="ECO:0000256" key="4">
    <source>
        <dbReference type="ARBA" id="ARBA00022989"/>
    </source>
</evidence>
<gene>
    <name evidence="7" type="ORF">IW19_24455</name>
</gene>
<evidence type="ECO:0000256" key="2">
    <source>
        <dbReference type="ARBA" id="ARBA00022475"/>
    </source>
</evidence>
<feature type="transmembrane region" description="Helical" evidence="6">
    <location>
        <begin position="36"/>
        <end position="61"/>
    </location>
</feature>
<dbReference type="STRING" id="362418.IW19_24455"/>
<keyword evidence="5 6" id="KW-0472">Membrane</keyword>
<feature type="transmembrane region" description="Helical" evidence="6">
    <location>
        <begin position="284"/>
        <end position="308"/>
    </location>
</feature>
<evidence type="ECO:0000256" key="1">
    <source>
        <dbReference type="ARBA" id="ARBA00004651"/>
    </source>
</evidence>
<protein>
    <recommendedName>
        <fullName evidence="9">Polysaccharide biosynthesis protein C-terminal domain-containing protein</fullName>
    </recommendedName>
</protein>
<dbReference type="InterPro" id="IPR050833">
    <property type="entry name" value="Poly_Biosynth_Transport"/>
</dbReference>
<dbReference type="Pfam" id="PF01943">
    <property type="entry name" value="Polysacc_synt"/>
    <property type="match status" value="1"/>
</dbReference>
<dbReference type="PANTHER" id="PTHR30250">
    <property type="entry name" value="PST FAMILY PREDICTED COLANIC ACID TRANSPORTER"/>
    <property type="match status" value="1"/>
</dbReference>
<dbReference type="eggNOG" id="COG2244">
    <property type="taxonomic scope" value="Bacteria"/>
</dbReference>
<dbReference type="AlphaFoldDB" id="A0A085ZDD2"/>
<dbReference type="InterPro" id="IPR002797">
    <property type="entry name" value="Polysacc_synth"/>
</dbReference>
<comment type="subcellular location">
    <subcellularLocation>
        <location evidence="1">Cell membrane</location>
        <topology evidence="1">Multi-pass membrane protein</topology>
    </subcellularLocation>
</comment>
<organism evidence="7 8">
    <name type="scientific">Flavobacterium reichenbachii</name>
    <dbReference type="NCBI Taxonomy" id="362418"/>
    <lineage>
        <taxon>Bacteria</taxon>
        <taxon>Pseudomonadati</taxon>
        <taxon>Bacteroidota</taxon>
        <taxon>Flavobacteriia</taxon>
        <taxon>Flavobacteriales</taxon>
        <taxon>Flavobacteriaceae</taxon>
        <taxon>Flavobacterium</taxon>
    </lineage>
</organism>
<evidence type="ECO:0008006" key="9">
    <source>
        <dbReference type="Google" id="ProtNLM"/>
    </source>
</evidence>
<proteinExistence type="predicted"/>
<feature type="transmembrane region" description="Helical" evidence="6">
    <location>
        <begin position="240"/>
        <end position="263"/>
    </location>
</feature>
<keyword evidence="2" id="KW-1003">Cell membrane</keyword>
<evidence type="ECO:0000256" key="5">
    <source>
        <dbReference type="ARBA" id="ARBA00023136"/>
    </source>
</evidence>
<keyword evidence="8" id="KW-1185">Reference proteome</keyword>
<keyword evidence="3 6" id="KW-0812">Transmembrane</keyword>
<evidence type="ECO:0000256" key="6">
    <source>
        <dbReference type="SAM" id="Phobius"/>
    </source>
</evidence>
<feature type="transmembrane region" description="Helical" evidence="6">
    <location>
        <begin position="347"/>
        <end position="366"/>
    </location>
</feature>
<feature type="transmembrane region" description="Helical" evidence="6">
    <location>
        <begin position="103"/>
        <end position="123"/>
    </location>
</feature>
<evidence type="ECO:0000256" key="3">
    <source>
        <dbReference type="ARBA" id="ARBA00022692"/>
    </source>
</evidence>
<feature type="transmembrane region" description="Helical" evidence="6">
    <location>
        <begin position="135"/>
        <end position="157"/>
    </location>
</feature>
<comment type="caution">
    <text evidence="7">The sequence shown here is derived from an EMBL/GenBank/DDBJ whole genome shotgun (WGS) entry which is preliminary data.</text>
</comment>